<protein>
    <submittedName>
        <fullName evidence="6">Bacitracin transport ATP-binding protein BcrA</fullName>
    </submittedName>
</protein>
<dbReference type="PROSITE" id="PS50893">
    <property type="entry name" value="ABC_TRANSPORTER_2"/>
    <property type="match status" value="1"/>
</dbReference>
<evidence type="ECO:0000256" key="4">
    <source>
        <dbReference type="ARBA" id="ARBA00022840"/>
    </source>
</evidence>
<organism evidence="6 7">
    <name type="scientific">Paenibacillus plantiphilus</name>
    <dbReference type="NCBI Taxonomy" id="2905650"/>
    <lineage>
        <taxon>Bacteria</taxon>
        <taxon>Bacillati</taxon>
        <taxon>Bacillota</taxon>
        <taxon>Bacilli</taxon>
        <taxon>Bacillales</taxon>
        <taxon>Paenibacillaceae</taxon>
        <taxon>Paenibacillus</taxon>
    </lineage>
</organism>
<proteinExistence type="inferred from homology"/>
<dbReference type="PANTHER" id="PTHR43335">
    <property type="entry name" value="ABC TRANSPORTER, ATP-BINDING PROTEIN"/>
    <property type="match status" value="1"/>
</dbReference>
<evidence type="ECO:0000256" key="3">
    <source>
        <dbReference type="ARBA" id="ARBA00022741"/>
    </source>
</evidence>
<dbReference type="PROSITE" id="PS00211">
    <property type="entry name" value="ABC_TRANSPORTER_1"/>
    <property type="match status" value="1"/>
</dbReference>
<dbReference type="InterPro" id="IPR027417">
    <property type="entry name" value="P-loop_NTPase"/>
</dbReference>
<keyword evidence="7" id="KW-1185">Reference proteome</keyword>
<comment type="similarity">
    <text evidence="1">Belongs to the ABC transporter superfamily.</text>
</comment>
<keyword evidence="3" id="KW-0547">Nucleotide-binding</keyword>
<dbReference type="InterPro" id="IPR003439">
    <property type="entry name" value="ABC_transporter-like_ATP-bd"/>
</dbReference>
<dbReference type="InterPro" id="IPR017871">
    <property type="entry name" value="ABC_transporter-like_CS"/>
</dbReference>
<evidence type="ECO:0000259" key="5">
    <source>
        <dbReference type="PROSITE" id="PS50893"/>
    </source>
</evidence>
<keyword evidence="2" id="KW-0813">Transport</keyword>
<evidence type="ECO:0000313" key="7">
    <source>
        <dbReference type="Proteomes" id="UP000838686"/>
    </source>
</evidence>
<dbReference type="PANTHER" id="PTHR43335:SF8">
    <property type="entry name" value="ABC TRANSPORTER, ATP-BINDING PROTEIN"/>
    <property type="match status" value="1"/>
</dbReference>
<sequence length="310" mass="34404">MTMNTNAIIRTIGLTKAYGNDIAVDKLNMQVKQGQIYGFLGQNGAGKTTAIRMLLGLIKPTEGQIEIFGEAMPHNQREILRRVGAIVETPGLYANLNARENLLINARLMGVHKKNAIEEALEIVGLHHETKKLAGQYSLGMKQRLGIARAILHHPELLILDEPTNGLDPVGIKEIRKLIASLAAERGITVLVSSHILSEVEQLADRIGIIHRGKLLEEIAMEELRNRNRRFLEFHVSNENKAALLLERHLNIFDYEVLGEGKLRIYSHIGQQNQINKLLVESGIEVSGIALSEDKLEDYFVQLIGGGTIG</sequence>
<dbReference type="Proteomes" id="UP000838686">
    <property type="component" value="Unassembled WGS sequence"/>
</dbReference>
<feature type="domain" description="ABC transporter" evidence="5">
    <location>
        <begin position="9"/>
        <end position="237"/>
    </location>
</feature>
<name>A0ABN8GM31_9BACL</name>
<evidence type="ECO:0000256" key="1">
    <source>
        <dbReference type="ARBA" id="ARBA00005417"/>
    </source>
</evidence>
<dbReference type="CDD" id="cd03268">
    <property type="entry name" value="ABC_BcrA_bacitracin_resist"/>
    <property type="match status" value="1"/>
</dbReference>
<dbReference type="GO" id="GO:0005524">
    <property type="term" value="F:ATP binding"/>
    <property type="evidence" value="ECO:0007669"/>
    <property type="project" value="UniProtKB-KW"/>
</dbReference>
<dbReference type="InterPro" id="IPR003593">
    <property type="entry name" value="AAA+_ATPase"/>
</dbReference>
<evidence type="ECO:0000313" key="6">
    <source>
        <dbReference type="EMBL" id="CAH1208839.1"/>
    </source>
</evidence>
<dbReference type="Gene3D" id="3.40.50.300">
    <property type="entry name" value="P-loop containing nucleotide triphosphate hydrolases"/>
    <property type="match status" value="1"/>
</dbReference>
<gene>
    <name evidence="6" type="primary">bcrA_3</name>
    <name evidence="6" type="ORF">PAECIP111893_02915</name>
</gene>
<dbReference type="SMART" id="SM00382">
    <property type="entry name" value="AAA"/>
    <property type="match status" value="1"/>
</dbReference>
<keyword evidence="4 6" id="KW-0067">ATP-binding</keyword>
<reference evidence="6" key="1">
    <citation type="submission" date="2022-01" db="EMBL/GenBank/DDBJ databases">
        <authorList>
            <person name="Criscuolo A."/>
        </authorList>
    </citation>
    <scope>NUCLEOTIDE SEQUENCE</scope>
    <source>
        <strain evidence="6">CIP111893</strain>
    </source>
</reference>
<dbReference type="SUPFAM" id="SSF52540">
    <property type="entry name" value="P-loop containing nucleoside triphosphate hydrolases"/>
    <property type="match status" value="1"/>
</dbReference>
<dbReference type="EMBL" id="CAKMMF010000015">
    <property type="protein sequence ID" value="CAH1208839.1"/>
    <property type="molecule type" value="Genomic_DNA"/>
</dbReference>
<evidence type="ECO:0000256" key="2">
    <source>
        <dbReference type="ARBA" id="ARBA00022448"/>
    </source>
</evidence>
<accession>A0ABN8GM31</accession>
<comment type="caution">
    <text evidence="6">The sequence shown here is derived from an EMBL/GenBank/DDBJ whole genome shotgun (WGS) entry which is preliminary data.</text>
</comment>
<dbReference type="Pfam" id="PF00005">
    <property type="entry name" value="ABC_tran"/>
    <property type="match status" value="1"/>
</dbReference>